<organism evidence="1 2">
    <name type="scientific">Herpetosiphon geysericola</name>
    <dbReference type="NCBI Taxonomy" id="70996"/>
    <lineage>
        <taxon>Bacteria</taxon>
        <taxon>Bacillati</taxon>
        <taxon>Chloroflexota</taxon>
        <taxon>Chloroflexia</taxon>
        <taxon>Herpetosiphonales</taxon>
        <taxon>Herpetosiphonaceae</taxon>
        <taxon>Herpetosiphon</taxon>
    </lineage>
</organism>
<dbReference type="EMBL" id="LGKP01000037">
    <property type="protein sequence ID" value="KPL80632.1"/>
    <property type="molecule type" value="Genomic_DNA"/>
</dbReference>
<dbReference type="RefSeq" id="WP_054536964.1">
    <property type="nucleotide sequence ID" value="NZ_LGKP01000037.1"/>
</dbReference>
<dbReference type="Gene3D" id="2.60.40.1120">
    <property type="entry name" value="Carboxypeptidase-like, regulatory domain"/>
    <property type="match status" value="1"/>
</dbReference>
<dbReference type="InterPro" id="IPR008969">
    <property type="entry name" value="CarboxyPept-like_regulatory"/>
</dbReference>
<dbReference type="SUPFAM" id="SSF82171">
    <property type="entry name" value="DPP6 N-terminal domain-like"/>
    <property type="match status" value="1"/>
</dbReference>
<sequence>MHTSRVGLSRAIHLWCLLCLLLLLGNCGKSSSTSIYKGTVYSRDTHIPIVGANVELHVAGMRYSSVTDSDGTYIFILPSLEHTGVISITSNGFTAYYSPTAKINTDDSAQILLQQAIDYSQTISNTVVSMNTVVSKTTELKAHLLSEARFDYNTIGIIEESADKTTIPNNELAFMAYQEWKQNFIFIINTKGELLHTIDYLNIDYLNDVYYNNSYLYFRCAINKSCIFDTERKLLIEEIVFDLNIQKTYPIFILSPSKEKILFENLTQTNGFEVSIVDIKKNSVISIDNLNIPSNLSWSPNGQKIMFIKDHSLEPYKIDPITGLEMGLEGYDRSIIVINMSDIGTGLDLPANADDNNTLLRPFRINPQYINVVSATWGSDNETIIFNASDANDSSQRLRIYTFHPTTGTKMIDIDVGEDEELFCPSYSPDMQHIAFIKRKTLYNKNTGNSYILTISILESRNTQPVDIYSYTSEQSQLSCVAWKN</sequence>
<keyword evidence="2" id="KW-1185">Reference proteome</keyword>
<accession>A0A0P6Y5M6</accession>
<dbReference type="AlphaFoldDB" id="A0A0P6Y5M6"/>
<reference evidence="1 2" key="1">
    <citation type="submission" date="2015-07" db="EMBL/GenBank/DDBJ databases">
        <title>Whole genome sequence of Herpetosiphon geysericola DSM 7119.</title>
        <authorList>
            <person name="Hemp J."/>
            <person name="Ward L.M."/>
            <person name="Pace L.A."/>
            <person name="Fischer W.W."/>
        </authorList>
    </citation>
    <scope>NUCLEOTIDE SEQUENCE [LARGE SCALE GENOMIC DNA]</scope>
    <source>
        <strain evidence="1 2">DSM 7119</strain>
    </source>
</reference>
<proteinExistence type="predicted"/>
<protein>
    <submittedName>
        <fullName evidence="1">Uncharacterized protein</fullName>
    </submittedName>
</protein>
<gene>
    <name evidence="1" type="ORF">SE18_23760</name>
</gene>
<dbReference type="SUPFAM" id="SSF49464">
    <property type="entry name" value="Carboxypeptidase regulatory domain-like"/>
    <property type="match status" value="1"/>
</dbReference>
<comment type="caution">
    <text evidence="1">The sequence shown here is derived from an EMBL/GenBank/DDBJ whole genome shotgun (WGS) entry which is preliminary data.</text>
</comment>
<dbReference type="Proteomes" id="UP000050277">
    <property type="component" value="Unassembled WGS sequence"/>
</dbReference>
<evidence type="ECO:0000313" key="2">
    <source>
        <dbReference type="Proteomes" id="UP000050277"/>
    </source>
</evidence>
<name>A0A0P6Y5M6_9CHLR</name>
<evidence type="ECO:0000313" key="1">
    <source>
        <dbReference type="EMBL" id="KPL80632.1"/>
    </source>
</evidence>